<dbReference type="EMBL" id="FYEZ01000001">
    <property type="protein sequence ID" value="SNC59913.1"/>
    <property type="molecule type" value="Genomic_DNA"/>
</dbReference>
<protein>
    <submittedName>
        <fullName evidence="1">Predicted ATP-dependent carboligase, ATP-grasp superfamily</fullName>
    </submittedName>
</protein>
<dbReference type="PIRSF" id="PIRSF028754">
    <property type="entry name" value="UCP028754"/>
    <property type="match status" value="1"/>
</dbReference>
<evidence type="ECO:0000313" key="2">
    <source>
        <dbReference type="Proteomes" id="UP000198122"/>
    </source>
</evidence>
<dbReference type="OrthoDB" id="150941at2"/>
<proteinExistence type="predicted"/>
<organism evidence="1 2">
    <name type="scientific">Kytococcus aerolatus</name>
    <dbReference type="NCBI Taxonomy" id="592308"/>
    <lineage>
        <taxon>Bacteria</taxon>
        <taxon>Bacillati</taxon>
        <taxon>Actinomycetota</taxon>
        <taxon>Actinomycetes</taxon>
        <taxon>Micrococcales</taxon>
        <taxon>Kytococcaceae</taxon>
        <taxon>Kytococcus</taxon>
    </lineage>
</organism>
<keyword evidence="2" id="KW-1185">Reference proteome</keyword>
<dbReference type="AlphaFoldDB" id="A0A212T1I3"/>
<evidence type="ECO:0000313" key="1">
    <source>
        <dbReference type="EMBL" id="SNC59913.1"/>
    </source>
</evidence>
<dbReference type="GO" id="GO:0016874">
    <property type="term" value="F:ligase activity"/>
    <property type="evidence" value="ECO:0007669"/>
    <property type="project" value="UniProtKB-KW"/>
</dbReference>
<accession>A0A212T1I3</accession>
<name>A0A212T1I3_9MICO</name>
<dbReference type="InterPro" id="IPR008492">
    <property type="entry name" value="Rv2714-like"/>
</dbReference>
<reference evidence="1 2" key="1">
    <citation type="submission" date="2017-06" db="EMBL/GenBank/DDBJ databases">
        <authorList>
            <person name="Kim H.J."/>
            <person name="Triplett B.A."/>
        </authorList>
    </citation>
    <scope>NUCLEOTIDE SEQUENCE [LARGE SCALE GENOMIC DNA]</scope>
    <source>
        <strain evidence="1 2">DSM 22179</strain>
    </source>
</reference>
<dbReference type="RefSeq" id="WP_088817213.1">
    <property type="nucleotide sequence ID" value="NZ_FYEZ01000001.1"/>
</dbReference>
<keyword evidence="1" id="KW-0436">Ligase</keyword>
<gene>
    <name evidence="1" type="ORF">SAMN05445756_0167</name>
</gene>
<dbReference type="SUPFAM" id="SSF159659">
    <property type="entry name" value="Cgl1923-like"/>
    <property type="match status" value="1"/>
</dbReference>
<dbReference type="InterPro" id="IPR019151">
    <property type="entry name" value="Proteasome_assmbl_chaperone_2"/>
</dbReference>
<sequence>MVDEDPQELRDPIVLAAFAGWNDAGEAATSVIEHLAEIWQAEVVAGFDPEDYYDMQVHRPSVVRRGGRRVIEWPTTSLLVARPAGLDRDVLLVRGIEPSMRWGSFTQELIDWVVEAGAREIVTLGALMADVPHTRPLPVQVSATARATQRRLDATPSDYEGPTGIVGVVDQMADAAGLESVSVWVSIPHYAAGSPSPRATWSLLTSLEEVLDCVIDLGDLEELADAWTRGVDELMSDDDSVADYVRALEEAVDELASPQASGDALAKEFEQYLRRRQSDGGNTPPV</sequence>
<dbReference type="Gene3D" id="3.40.50.10900">
    <property type="entry name" value="PAC-like subunit"/>
    <property type="match status" value="1"/>
</dbReference>
<dbReference type="InterPro" id="IPR038389">
    <property type="entry name" value="PSMG2_sf"/>
</dbReference>
<dbReference type="Proteomes" id="UP000198122">
    <property type="component" value="Unassembled WGS sequence"/>
</dbReference>
<dbReference type="Pfam" id="PF09754">
    <property type="entry name" value="PAC2"/>
    <property type="match status" value="1"/>
</dbReference>